<dbReference type="RefSeq" id="XP_006819557.1">
    <property type="nucleotide sequence ID" value="XM_006819494.1"/>
</dbReference>
<protein>
    <recommendedName>
        <fullName evidence="4">ADP-ribosylhydrolase ARH3</fullName>
        <ecNumber evidence="2">3.2.1.143</ecNumber>
    </recommendedName>
    <alternativeName>
        <fullName evidence="5">ADP-ribose glycohydrolase ARH3</fullName>
    </alternativeName>
    <alternativeName>
        <fullName evidence="6">ADP-ribosylhydrolase 3</fullName>
    </alternativeName>
    <alternativeName>
        <fullName evidence="9">O-acetyl-ADP-ribose deacetylase ARH3</fullName>
    </alternativeName>
    <alternativeName>
        <fullName evidence="10">Poly(ADP-ribose) glycohydrolase ARH3</fullName>
    </alternativeName>
    <alternativeName>
        <fullName evidence="8">[Protein ADP-ribosylarginine] hydrolase-like protein 2</fullName>
    </alternativeName>
    <alternativeName>
        <fullName evidence="7">[Protein ADP-ribosylserine] hydrolase</fullName>
    </alternativeName>
</protein>
<evidence type="ECO:0000256" key="9">
    <source>
        <dbReference type="ARBA" id="ARBA00043187"/>
    </source>
</evidence>
<evidence type="ECO:0000256" key="8">
    <source>
        <dbReference type="ARBA" id="ARBA00042850"/>
    </source>
</evidence>
<keyword evidence="12" id="KW-1185">Reference proteome</keyword>
<dbReference type="PANTHER" id="PTHR16222">
    <property type="entry name" value="ADP-RIBOSYLGLYCOHYDROLASE"/>
    <property type="match status" value="1"/>
</dbReference>
<dbReference type="InterPro" id="IPR036705">
    <property type="entry name" value="Ribosyl_crysJ1_sf"/>
</dbReference>
<dbReference type="EC" id="3.2.1.143" evidence="2"/>
<evidence type="ECO:0000256" key="10">
    <source>
        <dbReference type="ARBA" id="ARBA00043193"/>
    </source>
</evidence>
<accession>A0ABM0MHR6</accession>
<reference evidence="13" key="1">
    <citation type="submission" date="2025-08" db="UniProtKB">
        <authorList>
            <consortium name="RefSeq"/>
        </authorList>
    </citation>
    <scope>IDENTIFICATION</scope>
    <source>
        <tissue evidence="13">Testes</tissue>
    </source>
</reference>
<sequence>MAASASLVSRFRACLASAVAGDVLGSEFEGISAVSLKAATQHVERFSSNTDERQLEFTDDTAMARSICVSLIHNKGYNAKHMARRFAEEYKRQPHRGYGGNVISVFEQLLDESLLDVYEPSRKQFDGSGSYGNGGAMRIAPVALFAYNDLNAMKKIAKESTLLTHSNYLGYNGALLQCAAVYYILHSSQPFDVDNYLDQLHQFMHDLEEETKPETSYCVKIKKIKDMLQDSTLSNAKVVETLGHGIAAYESVPTAIHAFIHCLEPVKDRNSNGILRTIIYAITLGGDTDTIATMAAAIAGAYYGMEQVPDAWSKSCEGVDDAIEYADQLYKLCNNN</sequence>
<keyword evidence="3" id="KW-0378">Hydrolase</keyword>
<evidence type="ECO:0000256" key="1">
    <source>
        <dbReference type="ARBA" id="ARBA00010702"/>
    </source>
</evidence>
<dbReference type="Proteomes" id="UP000694865">
    <property type="component" value="Unplaced"/>
</dbReference>
<evidence type="ECO:0000313" key="12">
    <source>
        <dbReference type="Proteomes" id="UP000694865"/>
    </source>
</evidence>
<dbReference type="GeneID" id="102808800"/>
<dbReference type="Pfam" id="PF03747">
    <property type="entry name" value="ADP_ribosyl_GH"/>
    <property type="match status" value="1"/>
</dbReference>
<comment type="catalytic activity">
    <reaction evidence="11">
        <text>alpha-NAD(+) + H2O = ADP-D-ribose + nicotinamide + H(+)</text>
        <dbReference type="Rhea" id="RHEA:68792"/>
        <dbReference type="ChEBI" id="CHEBI:15377"/>
        <dbReference type="ChEBI" id="CHEBI:15378"/>
        <dbReference type="ChEBI" id="CHEBI:17154"/>
        <dbReference type="ChEBI" id="CHEBI:57967"/>
        <dbReference type="ChEBI" id="CHEBI:77017"/>
    </reaction>
</comment>
<evidence type="ECO:0000256" key="3">
    <source>
        <dbReference type="ARBA" id="ARBA00022801"/>
    </source>
</evidence>
<gene>
    <name evidence="13" type="primary">LOC102808800</name>
</gene>
<proteinExistence type="inferred from homology"/>
<evidence type="ECO:0000256" key="2">
    <source>
        <dbReference type="ARBA" id="ARBA00012255"/>
    </source>
</evidence>
<comment type="similarity">
    <text evidence="1">Belongs to the ADP-ribosylglycohydrolase family.</text>
</comment>
<evidence type="ECO:0000256" key="11">
    <source>
        <dbReference type="ARBA" id="ARBA00049015"/>
    </source>
</evidence>
<organism evidence="12 13">
    <name type="scientific">Saccoglossus kowalevskii</name>
    <name type="common">Acorn worm</name>
    <dbReference type="NCBI Taxonomy" id="10224"/>
    <lineage>
        <taxon>Eukaryota</taxon>
        <taxon>Metazoa</taxon>
        <taxon>Hemichordata</taxon>
        <taxon>Enteropneusta</taxon>
        <taxon>Harrimaniidae</taxon>
        <taxon>Saccoglossus</taxon>
    </lineage>
</organism>
<evidence type="ECO:0000256" key="5">
    <source>
        <dbReference type="ARBA" id="ARBA00042398"/>
    </source>
</evidence>
<dbReference type="InterPro" id="IPR005502">
    <property type="entry name" value="Ribosyl_crysJ1"/>
</dbReference>
<evidence type="ECO:0000256" key="4">
    <source>
        <dbReference type="ARBA" id="ARBA00041057"/>
    </source>
</evidence>
<dbReference type="PANTHER" id="PTHR16222:SF24">
    <property type="entry name" value="ADP-RIBOSYLHYDROLASE ARH3"/>
    <property type="match status" value="1"/>
</dbReference>
<evidence type="ECO:0000256" key="7">
    <source>
        <dbReference type="ARBA" id="ARBA00042722"/>
    </source>
</evidence>
<dbReference type="Gene3D" id="1.10.4080.10">
    <property type="entry name" value="ADP-ribosylation/Crystallin J1"/>
    <property type="match status" value="1"/>
</dbReference>
<name>A0ABM0MHR6_SACKO</name>
<evidence type="ECO:0000313" key="13">
    <source>
        <dbReference type="RefSeq" id="XP_006819557.1"/>
    </source>
</evidence>
<dbReference type="InterPro" id="IPR050792">
    <property type="entry name" value="ADP-ribosylglycohydrolase"/>
</dbReference>
<evidence type="ECO:0000256" key="6">
    <source>
        <dbReference type="ARBA" id="ARBA00042471"/>
    </source>
</evidence>
<dbReference type="SUPFAM" id="SSF101478">
    <property type="entry name" value="ADP-ribosylglycohydrolase"/>
    <property type="match status" value="1"/>
</dbReference>